<proteinExistence type="predicted"/>
<dbReference type="AlphaFoldDB" id="A0A0F9CM13"/>
<organism evidence="1">
    <name type="scientific">marine sediment metagenome</name>
    <dbReference type="NCBI Taxonomy" id="412755"/>
    <lineage>
        <taxon>unclassified sequences</taxon>
        <taxon>metagenomes</taxon>
        <taxon>ecological metagenomes</taxon>
    </lineage>
</organism>
<sequence length="89" mass="10045">MTRLVVCRASETDTGNHYHREGEKRFYVTIIRDTRVGFLLGPYSNHQEAVDHVEHGRKLATGADFWADFDSFGTVSLPAEVSKRTVFGS</sequence>
<dbReference type="EMBL" id="LAZR01045934">
    <property type="protein sequence ID" value="KKK97696.1"/>
    <property type="molecule type" value="Genomic_DNA"/>
</dbReference>
<protein>
    <submittedName>
        <fullName evidence="1">Uncharacterized protein</fullName>
    </submittedName>
</protein>
<reference evidence="1" key="1">
    <citation type="journal article" date="2015" name="Nature">
        <title>Complex archaea that bridge the gap between prokaryotes and eukaryotes.</title>
        <authorList>
            <person name="Spang A."/>
            <person name="Saw J.H."/>
            <person name="Jorgensen S.L."/>
            <person name="Zaremba-Niedzwiedzka K."/>
            <person name="Martijn J."/>
            <person name="Lind A.E."/>
            <person name="van Eijk R."/>
            <person name="Schleper C."/>
            <person name="Guy L."/>
            <person name="Ettema T.J."/>
        </authorList>
    </citation>
    <scope>NUCLEOTIDE SEQUENCE</scope>
</reference>
<evidence type="ECO:0000313" key="1">
    <source>
        <dbReference type="EMBL" id="KKK97696.1"/>
    </source>
</evidence>
<accession>A0A0F9CM13</accession>
<gene>
    <name evidence="1" type="ORF">LCGC14_2650160</name>
</gene>
<comment type="caution">
    <text evidence="1">The sequence shown here is derived from an EMBL/GenBank/DDBJ whole genome shotgun (WGS) entry which is preliminary data.</text>
</comment>
<name>A0A0F9CM13_9ZZZZ</name>